<evidence type="ECO:0000313" key="2">
    <source>
        <dbReference type="EMBL" id="SCG65185.1"/>
    </source>
</evidence>
<organism evidence="2 3">
    <name type="scientific">Micromonospora halophytica</name>
    <dbReference type="NCBI Taxonomy" id="47864"/>
    <lineage>
        <taxon>Bacteria</taxon>
        <taxon>Bacillati</taxon>
        <taxon>Actinomycetota</taxon>
        <taxon>Actinomycetes</taxon>
        <taxon>Micromonosporales</taxon>
        <taxon>Micromonosporaceae</taxon>
        <taxon>Micromonospora</taxon>
    </lineage>
</organism>
<evidence type="ECO:0000313" key="3">
    <source>
        <dbReference type="Proteomes" id="UP000199408"/>
    </source>
</evidence>
<dbReference type="SUPFAM" id="SSF51735">
    <property type="entry name" value="NAD(P)-binding Rossmann-fold domains"/>
    <property type="match status" value="1"/>
</dbReference>
<dbReference type="OrthoDB" id="7941246at2"/>
<keyword evidence="3" id="KW-1185">Reference proteome</keyword>
<name>A0A1C5J3S2_9ACTN</name>
<dbReference type="STRING" id="47864.GA0070560_12128"/>
<dbReference type="RefSeq" id="WP_091301207.1">
    <property type="nucleotide sequence ID" value="NZ_FMDN01000021.1"/>
</dbReference>
<dbReference type="Pfam" id="PF01370">
    <property type="entry name" value="Epimerase"/>
    <property type="match status" value="1"/>
</dbReference>
<dbReference type="Gene3D" id="3.40.50.720">
    <property type="entry name" value="NAD(P)-binding Rossmann-like Domain"/>
    <property type="match status" value="1"/>
</dbReference>
<dbReference type="Proteomes" id="UP000199408">
    <property type="component" value="Unassembled WGS sequence"/>
</dbReference>
<proteinExistence type="predicted"/>
<protein>
    <submittedName>
        <fullName evidence="2">Nucleoside-diphosphate-sugar epimerase</fullName>
    </submittedName>
</protein>
<feature type="domain" description="NAD-dependent epimerase/dehydratase" evidence="1">
    <location>
        <begin position="4"/>
        <end position="225"/>
    </location>
</feature>
<evidence type="ECO:0000259" key="1">
    <source>
        <dbReference type="Pfam" id="PF01370"/>
    </source>
</evidence>
<dbReference type="PANTHER" id="PTHR43245:SF13">
    <property type="entry name" value="UDP-D-APIOSE_UDP-D-XYLOSE SYNTHASE 2"/>
    <property type="match status" value="1"/>
</dbReference>
<reference evidence="3" key="1">
    <citation type="submission" date="2016-06" db="EMBL/GenBank/DDBJ databases">
        <authorList>
            <person name="Varghese N."/>
        </authorList>
    </citation>
    <scope>NUCLEOTIDE SEQUENCE [LARGE SCALE GENOMIC DNA]</scope>
    <source>
        <strain evidence="3">DSM 43171</strain>
    </source>
</reference>
<accession>A0A1C5J3S2</accession>
<dbReference type="InterPro" id="IPR036291">
    <property type="entry name" value="NAD(P)-bd_dom_sf"/>
</dbReference>
<sequence length="344" mass="37298">MRLLVLGGTWFVGHAVVTAAIDAGWEVTTFNRGTSDPFLEAVRPIRGDRTRPEDVAALAAAGPWDAVVDTSGYVPRNTLDVARALTPVAGRYVFMSTVSVYRDWPLKPLSERSEVLYCPPNAGPDYGTDTEDGPTQYGYQKSGCEAAAVTAFGADRTTILRPGVVLGPREYVGRLPWWLRRVAAGGQVLAPGSSDRTIQPVDVRDLAAFALHTITEDSSGAFNVCAPVGGATFGGLLADCAHATQADASFEWVPDEVLVSQGVRQWSELPLWRTFDGVWRVDTAKAQAAGLRCRPLSLTVRDTWRWMVESGEVSNHDRAAEIGISPEREAQVLAAWRQSGERAR</sequence>
<dbReference type="InterPro" id="IPR050177">
    <property type="entry name" value="Lipid_A_modif_metabolic_enz"/>
</dbReference>
<dbReference type="InterPro" id="IPR001509">
    <property type="entry name" value="Epimerase_deHydtase"/>
</dbReference>
<dbReference type="EMBL" id="FMDN01000021">
    <property type="protein sequence ID" value="SCG65185.1"/>
    <property type="molecule type" value="Genomic_DNA"/>
</dbReference>
<dbReference type="AlphaFoldDB" id="A0A1C5J3S2"/>
<dbReference type="PANTHER" id="PTHR43245">
    <property type="entry name" value="BIFUNCTIONAL POLYMYXIN RESISTANCE PROTEIN ARNA"/>
    <property type="match status" value="1"/>
</dbReference>
<gene>
    <name evidence="2" type="ORF">GA0070560_12128</name>
</gene>